<dbReference type="Proteomes" id="UP000076532">
    <property type="component" value="Unassembled WGS sequence"/>
</dbReference>
<evidence type="ECO:0000259" key="1">
    <source>
        <dbReference type="Pfam" id="PF13358"/>
    </source>
</evidence>
<proteinExistence type="predicted"/>
<protein>
    <recommendedName>
        <fullName evidence="1">Tc1-like transposase DDE domain-containing protein</fullName>
    </recommendedName>
</protein>
<sequence>MSEQRGEVLFMQDGVPCHHNHRTQEWLHDHNISRLFHPANSPDLNPIEHICHKIKKII</sequence>
<evidence type="ECO:0000313" key="2">
    <source>
        <dbReference type="EMBL" id="KZP30004.1"/>
    </source>
</evidence>
<dbReference type="GO" id="GO:0003676">
    <property type="term" value="F:nucleic acid binding"/>
    <property type="evidence" value="ECO:0007669"/>
    <property type="project" value="InterPro"/>
</dbReference>
<dbReference type="OrthoDB" id="3242359at2759"/>
<organism evidence="2 3">
    <name type="scientific">Athelia psychrophila</name>
    <dbReference type="NCBI Taxonomy" id="1759441"/>
    <lineage>
        <taxon>Eukaryota</taxon>
        <taxon>Fungi</taxon>
        <taxon>Dikarya</taxon>
        <taxon>Basidiomycota</taxon>
        <taxon>Agaricomycotina</taxon>
        <taxon>Agaricomycetes</taxon>
        <taxon>Agaricomycetidae</taxon>
        <taxon>Atheliales</taxon>
        <taxon>Atheliaceae</taxon>
        <taxon>Athelia</taxon>
    </lineage>
</organism>
<keyword evidence="3" id="KW-1185">Reference proteome</keyword>
<feature type="domain" description="Tc1-like transposase DDE" evidence="1">
    <location>
        <begin position="7"/>
        <end position="57"/>
    </location>
</feature>
<accession>A0A166SZ71</accession>
<dbReference type="AlphaFoldDB" id="A0A166SZ71"/>
<reference evidence="2 3" key="1">
    <citation type="journal article" date="2016" name="Mol. Biol. Evol.">
        <title>Comparative Genomics of Early-Diverging Mushroom-Forming Fungi Provides Insights into the Origins of Lignocellulose Decay Capabilities.</title>
        <authorList>
            <person name="Nagy L.G."/>
            <person name="Riley R."/>
            <person name="Tritt A."/>
            <person name="Adam C."/>
            <person name="Daum C."/>
            <person name="Floudas D."/>
            <person name="Sun H."/>
            <person name="Yadav J.S."/>
            <person name="Pangilinan J."/>
            <person name="Larsson K.H."/>
            <person name="Matsuura K."/>
            <person name="Barry K."/>
            <person name="Labutti K."/>
            <person name="Kuo R."/>
            <person name="Ohm R.A."/>
            <person name="Bhattacharya S.S."/>
            <person name="Shirouzu T."/>
            <person name="Yoshinaga Y."/>
            <person name="Martin F.M."/>
            <person name="Grigoriev I.V."/>
            <person name="Hibbett D.S."/>
        </authorList>
    </citation>
    <scope>NUCLEOTIDE SEQUENCE [LARGE SCALE GENOMIC DNA]</scope>
    <source>
        <strain evidence="2 3">CBS 109695</strain>
    </source>
</reference>
<gene>
    <name evidence="2" type="ORF">FIBSPDRAFT_726905</name>
</gene>
<dbReference type="EMBL" id="KV417496">
    <property type="protein sequence ID" value="KZP30004.1"/>
    <property type="molecule type" value="Genomic_DNA"/>
</dbReference>
<dbReference type="InterPro" id="IPR036397">
    <property type="entry name" value="RNaseH_sf"/>
</dbReference>
<dbReference type="Pfam" id="PF13358">
    <property type="entry name" value="DDE_3"/>
    <property type="match status" value="1"/>
</dbReference>
<dbReference type="Gene3D" id="3.30.420.10">
    <property type="entry name" value="Ribonuclease H-like superfamily/Ribonuclease H"/>
    <property type="match status" value="1"/>
</dbReference>
<dbReference type="InterPro" id="IPR038717">
    <property type="entry name" value="Tc1-like_DDE_dom"/>
</dbReference>
<dbReference type="STRING" id="436010.A0A166SZ71"/>
<name>A0A166SZ71_9AGAM</name>
<evidence type="ECO:0000313" key="3">
    <source>
        <dbReference type="Proteomes" id="UP000076532"/>
    </source>
</evidence>